<reference evidence="4" key="1">
    <citation type="submission" date="2022-05" db="EMBL/GenBank/DDBJ databases">
        <title>The Musa troglodytarum L. genome provides insights into the mechanism of non-climacteric behaviour and enrichment of carotenoids.</title>
        <authorList>
            <person name="Wang J."/>
        </authorList>
    </citation>
    <scope>NUCLEOTIDE SEQUENCE</scope>
    <source>
        <tissue evidence="4">Leaf</tissue>
    </source>
</reference>
<evidence type="ECO:0000259" key="3">
    <source>
        <dbReference type="Pfam" id="PF00582"/>
    </source>
</evidence>
<keyword evidence="2" id="KW-0472">Membrane</keyword>
<dbReference type="AlphaFoldDB" id="A0A9E7JAD5"/>
<accession>A0A9E7JAD5</accession>
<sequence>MLSDSLDLRQLLLSRKKKTATMAEGGDVGGGKPTRMMVAIDESEYSRHALEWVLANLRESLSSLPLIIFTVQPLTDFAYLTAASLGSPPMELIQSVQQHQKQASLALLEKATEICAQYGVAAETITEVGDPKEAICEAVKKLNVNLLVVGSHGKGALQREQPFPHKTPSDSSPLLDPRRPPKWWITSFGGAGRDRGSSHRDATPRHADDVLTQRVNLVPPRGLMETPLVAEPLRIPGLVARLLSDLAGAWASLALLVAGFAAFLSVLARAKLAFLRYGRARPSTSPPACYCSSGEDDDSDSDSDSPSDEDEKEEEDEAPSSSSDEYESAPGSYWDDRGRDGGLDLAFGGAVVRKWEGLGLGFDRAGGLISLMDLDRGEVLRSFHVEAPAAAASLATPAVVVSAAEGAGAGGAAVTVWDARSAGQLTPAAAAEWWPILRRRVVGVAGADGRVYVGDDGGVITAADLRRGRSPLVVETWRERRLPLLPSPK</sequence>
<dbReference type="CDD" id="cd23659">
    <property type="entry name" value="USP_At3g01520-like"/>
    <property type="match status" value="1"/>
</dbReference>
<evidence type="ECO:0000313" key="4">
    <source>
        <dbReference type="EMBL" id="URD73860.1"/>
    </source>
</evidence>
<feature type="transmembrane region" description="Helical" evidence="2">
    <location>
        <begin position="247"/>
        <end position="268"/>
    </location>
</feature>
<feature type="region of interest" description="Disordered" evidence="1">
    <location>
        <begin position="280"/>
        <end position="333"/>
    </location>
</feature>
<feature type="region of interest" description="Disordered" evidence="1">
    <location>
        <begin position="157"/>
        <end position="179"/>
    </location>
</feature>
<dbReference type="Proteomes" id="UP001055439">
    <property type="component" value="Chromosome 1"/>
</dbReference>
<feature type="compositionally biased region" description="Low complexity" evidence="1">
    <location>
        <begin position="319"/>
        <end position="332"/>
    </location>
</feature>
<protein>
    <submittedName>
        <fullName evidence="4">Universal stress protein</fullName>
    </submittedName>
</protein>
<dbReference type="SUPFAM" id="SSF52402">
    <property type="entry name" value="Adenine nucleotide alpha hydrolases-like"/>
    <property type="match status" value="1"/>
</dbReference>
<evidence type="ECO:0000256" key="2">
    <source>
        <dbReference type="SAM" id="Phobius"/>
    </source>
</evidence>
<evidence type="ECO:0000313" key="5">
    <source>
        <dbReference type="Proteomes" id="UP001055439"/>
    </source>
</evidence>
<keyword evidence="2" id="KW-0812">Transmembrane</keyword>
<dbReference type="EMBL" id="CP097502">
    <property type="protein sequence ID" value="URD73860.1"/>
    <property type="molecule type" value="Genomic_DNA"/>
</dbReference>
<organism evidence="4 5">
    <name type="scientific">Musa troglodytarum</name>
    <name type="common">fe'i banana</name>
    <dbReference type="NCBI Taxonomy" id="320322"/>
    <lineage>
        <taxon>Eukaryota</taxon>
        <taxon>Viridiplantae</taxon>
        <taxon>Streptophyta</taxon>
        <taxon>Embryophyta</taxon>
        <taxon>Tracheophyta</taxon>
        <taxon>Spermatophyta</taxon>
        <taxon>Magnoliopsida</taxon>
        <taxon>Liliopsida</taxon>
        <taxon>Zingiberales</taxon>
        <taxon>Musaceae</taxon>
        <taxon>Musa</taxon>
    </lineage>
</organism>
<dbReference type="Pfam" id="PF00582">
    <property type="entry name" value="Usp"/>
    <property type="match status" value="1"/>
</dbReference>
<evidence type="ECO:0000256" key="1">
    <source>
        <dbReference type="SAM" id="MobiDB-lite"/>
    </source>
</evidence>
<gene>
    <name evidence="4" type="ORF">MUK42_26006</name>
</gene>
<dbReference type="OrthoDB" id="779326at2759"/>
<keyword evidence="5" id="KW-1185">Reference proteome</keyword>
<dbReference type="PANTHER" id="PTHR36715:SF1">
    <property type="entry name" value="PROTEIN, PUTATIVE-RELATED"/>
    <property type="match status" value="1"/>
</dbReference>
<dbReference type="Gene3D" id="3.40.50.620">
    <property type="entry name" value="HUPs"/>
    <property type="match status" value="1"/>
</dbReference>
<keyword evidence="2" id="KW-1133">Transmembrane helix</keyword>
<feature type="compositionally biased region" description="Acidic residues" evidence="1">
    <location>
        <begin position="294"/>
        <end position="318"/>
    </location>
</feature>
<proteinExistence type="predicted"/>
<dbReference type="InterPro" id="IPR006016">
    <property type="entry name" value="UspA"/>
</dbReference>
<dbReference type="PANTHER" id="PTHR36715">
    <property type="entry name" value="BNAANNG41370D PROTEIN"/>
    <property type="match status" value="1"/>
</dbReference>
<dbReference type="InterPro" id="IPR014729">
    <property type="entry name" value="Rossmann-like_a/b/a_fold"/>
</dbReference>
<feature type="domain" description="UspA" evidence="3">
    <location>
        <begin position="35"/>
        <end position="159"/>
    </location>
</feature>
<name>A0A9E7JAD5_9LILI</name>